<feature type="compositionally biased region" description="Basic residues" evidence="1">
    <location>
        <begin position="21"/>
        <end position="30"/>
    </location>
</feature>
<dbReference type="Proteomes" id="UP001292094">
    <property type="component" value="Unassembled WGS sequence"/>
</dbReference>
<feature type="region of interest" description="Disordered" evidence="1">
    <location>
        <begin position="1"/>
        <end position="93"/>
    </location>
</feature>
<name>A0AAE1PET2_9EUCA</name>
<protein>
    <submittedName>
        <fullName evidence="2">Uncharacterized protein</fullName>
    </submittedName>
</protein>
<dbReference type="EMBL" id="JAWZYT010002220">
    <property type="protein sequence ID" value="KAK4305857.1"/>
    <property type="molecule type" value="Genomic_DNA"/>
</dbReference>
<sequence>MRTEKEKRVVEAERQKEVSRQKRRRRRRLKRLDQLPSRPVTRGARQLDPGGHRSQSQGPDALPHDLFSFTSGHSDPLPVPTNGQDSPALEVMT</sequence>
<organism evidence="2 3">
    <name type="scientific">Petrolisthes manimaculis</name>
    <dbReference type="NCBI Taxonomy" id="1843537"/>
    <lineage>
        <taxon>Eukaryota</taxon>
        <taxon>Metazoa</taxon>
        <taxon>Ecdysozoa</taxon>
        <taxon>Arthropoda</taxon>
        <taxon>Crustacea</taxon>
        <taxon>Multicrustacea</taxon>
        <taxon>Malacostraca</taxon>
        <taxon>Eumalacostraca</taxon>
        <taxon>Eucarida</taxon>
        <taxon>Decapoda</taxon>
        <taxon>Pleocyemata</taxon>
        <taxon>Anomura</taxon>
        <taxon>Galatheoidea</taxon>
        <taxon>Porcellanidae</taxon>
        <taxon>Petrolisthes</taxon>
    </lineage>
</organism>
<feature type="compositionally biased region" description="Basic and acidic residues" evidence="1">
    <location>
        <begin position="1"/>
        <end position="20"/>
    </location>
</feature>
<keyword evidence="3" id="KW-1185">Reference proteome</keyword>
<evidence type="ECO:0000313" key="2">
    <source>
        <dbReference type="EMBL" id="KAK4305857.1"/>
    </source>
</evidence>
<comment type="caution">
    <text evidence="2">The sequence shown here is derived from an EMBL/GenBank/DDBJ whole genome shotgun (WGS) entry which is preliminary data.</text>
</comment>
<reference evidence="2" key="1">
    <citation type="submission" date="2023-11" db="EMBL/GenBank/DDBJ databases">
        <title>Genome assemblies of two species of porcelain crab, Petrolisthes cinctipes and Petrolisthes manimaculis (Anomura: Porcellanidae).</title>
        <authorList>
            <person name="Angst P."/>
        </authorList>
    </citation>
    <scope>NUCLEOTIDE SEQUENCE</scope>
    <source>
        <strain evidence="2">PB745_02</strain>
        <tissue evidence="2">Gill</tissue>
    </source>
</reference>
<evidence type="ECO:0000256" key="1">
    <source>
        <dbReference type="SAM" id="MobiDB-lite"/>
    </source>
</evidence>
<accession>A0AAE1PET2</accession>
<dbReference type="AlphaFoldDB" id="A0AAE1PET2"/>
<proteinExistence type="predicted"/>
<gene>
    <name evidence="2" type="ORF">Pmani_022272</name>
</gene>
<evidence type="ECO:0000313" key="3">
    <source>
        <dbReference type="Proteomes" id="UP001292094"/>
    </source>
</evidence>